<name>A0ABD0USI1_DENTH</name>
<reference evidence="1 2" key="1">
    <citation type="journal article" date="2024" name="Plant Biotechnol. J.">
        <title>Dendrobium thyrsiflorum genome and its molecular insights into genes involved in important horticultural traits.</title>
        <authorList>
            <person name="Chen B."/>
            <person name="Wang J.Y."/>
            <person name="Zheng P.J."/>
            <person name="Li K.L."/>
            <person name="Liang Y.M."/>
            <person name="Chen X.F."/>
            <person name="Zhang C."/>
            <person name="Zhao X."/>
            <person name="He X."/>
            <person name="Zhang G.Q."/>
            <person name="Liu Z.J."/>
            <person name="Xu Q."/>
        </authorList>
    </citation>
    <scope>NUCLEOTIDE SEQUENCE [LARGE SCALE GENOMIC DNA]</scope>
    <source>
        <strain evidence="1">GZMU011</strain>
    </source>
</reference>
<protein>
    <submittedName>
        <fullName evidence="1">Uncharacterized protein</fullName>
    </submittedName>
</protein>
<comment type="caution">
    <text evidence="1">The sequence shown here is derived from an EMBL/GenBank/DDBJ whole genome shotgun (WGS) entry which is preliminary data.</text>
</comment>
<accession>A0ABD0USI1</accession>
<proteinExistence type="predicted"/>
<gene>
    <name evidence="1" type="ORF">M5K25_016670</name>
</gene>
<dbReference type="EMBL" id="JANQDX010000013">
    <property type="protein sequence ID" value="KAL0913226.1"/>
    <property type="molecule type" value="Genomic_DNA"/>
</dbReference>
<dbReference type="Proteomes" id="UP001552299">
    <property type="component" value="Unassembled WGS sequence"/>
</dbReference>
<dbReference type="AlphaFoldDB" id="A0ABD0USI1"/>
<sequence length="87" mass="9169">MVGACGFLVIPCGGYDGGDYGEGSGLEVETIERKLLRVGGRGLGGLNDLPRGTTDNSKRGGFARLRCPCGACRPRSVMEIRSNDGRH</sequence>
<evidence type="ECO:0000313" key="2">
    <source>
        <dbReference type="Proteomes" id="UP001552299"/>
    </source>
</evidence>
<evidence type="ECO:0000313" key="1">
    <source>
        <dbReference type="EMBL" id="KAL0913226.1"/>
    </source>
</evidence>
<organism evidence="1 2">
    <name type="scientific">Dendrobium thyrsiflorum</name>
    <name type="common">Pinecone-like raceme dendrobium</name>
    <name type="synonym">Orchid</name>
    <dbReference type="NCBI Taxonomy" id="117978"/>
    <lineage>
        <taxon>Eukaryota</taxon>
        <taxon>Viridiplantae</taxon>
        <taxon>Streptophyta</taxon>
        <taxon>Embryophyta</taxon>
        <taxon>Tracheophyta</taxon>
        <taxon>Spermatophyta</taxon>
        <taxon>Magnoliopsida</taxon>
        <taxon>Liliopsida</taxon>
        <taxon>Asparagales</taxon>
        <taxon>Orchidaceae</taxon>
        <taxon>Epidendroideae</taxon>
        <taxon>Malaxideae</taxon>
        <taxon>Dendrobiinae</taxon>
        <taxon>Dendrobium</taxon>
    </lineage>
</organism>
<keyword evidence="2" id="KW-1185">Reference proteome</keyword>